<dbReference type="PANTHER" id="PTHR33835:SF2">
    <property type="entry name" value="LYSINE-TRNA LIGASE"/>
    <property type="match status" value="1"/>
</dbReference>
<dbReference type="AlphaFoldDB" id="A0AAD7UGW5"/>
<organism evidence="1 2">
    <name type="scientific">Chrysophaeum taylorii</name>
    <dbReference type="NCBI Taxonomy" id="2483200"/>
    <lineage>
        <taxon>Eukaryota</taxon>
        <taxon>Sar</taxon>
        <taxon>Stramenopiles</taxon>
        <taxon>Ochrophyta</taxon>
        <taxon>Pelagophyceae</taxon>
        <taxon>Pelagomonadales</taxon>
        <taxon>Pelagomonadaceae</taxon>
        <taxon>Chrysophaeum</taxon>
    </lineage>
</organism>
<sequence length="401" mass="44954">MVVLVAQQSLALTMRATTVAPKRRYINLTGFPFPLGPFAVRRTTLETIVKDRVWGLEQEQTLFGIRANTRMVAVKLRSGDLWVYNPVAPTRELVDLVSSLPFSGRVAHVVLGTTQYEHKIFAGPFARKFPEAAVHCVPDQWSFPLDLPPRLVGIPTTRRASAGPGILDPDAEYAFSDEFDFRLLRPESRLAGNYAAVEAAFVHKDTKTLVLTDALVNVPRAPPRSLDPDALAYLGRSDSWVLQAAALLNWRGQADALRAAARERAKCGARRGWERNALLALTFGPSPESLIDPRPAFDKISDRWLVAPVCQNLVYASDLVRPAVRRWVEDVAKLDFVRLAPAHFAVARCSPAEFRRAFDPIFDEEDQRRPFWWQRQQPAFPQPDAQLITQLAAGLKRFNII</sequence>
<reference evidence="1" key="1">
    <citation type="submission" date="2023-01" db="EMBL/GenBank/DDBJ databases">
        <title>Metagenome sequencing of chrysophaentin producing Chrysophaeum taylorii.</title>
        <authorList>
            <person name="Davison J."/>
            <person name="Bewley C."/>
        </authorList>
    </citation>
    <scope>NUCLEOTIDE SEQUENCE</scope>
    <source>
        <strain evidence="1">NIES-1699</strain>
    </source>
</reference>
<dbReference type="Pfam" id="PF14234">
    <property type="entry name" value="DUF4336"/>
    <property type="match status" value="2"/>
</dbReference>
<name>A0AAD7UGW5_9STRA</name>
<proteinExistence type="predicted"/>
<keyword evidence="2" id="KW-1185">Reference proteome</keyword>
<dbReference type="Proteomes" id="UP001230188">
    <property type="component" value="Unassembled WGS sequence"/>
</dbReference>
<evidence type="ECO:0000313" key="2">
    <source>
        <dbReference type="Proteomes" id="UP001230188"/>
    </source>
</evidence>
<gene>
    <name evidence="1" type="ORF">CTAYLR_000482</name>
</gene>
<protein>
    <submittedName>
        <fullName evidence="1">Uncharacterized protein</fullName>
    </submittedName>
</protein>
<comment type="caution">
    <text evidence="1">The sequence shown here is derived from an EMBL/GenBank/DDBJ whole genome shotgun (WGS) entry which is preliminary data.</text>
</comment>
<dbReference type="InterPro" id="IPR025638">
    <property type="entry name" value="DUF4336"/>
</dbReference>
<dbReference type="EMBL" id="JAQMWT010000317">
    <property type="protein sequence ID" value="KAJ8605229.1"/>
    <property type="molecule type" value="Genomic_DNA"/>
</dbReference>
<accession>A0AAD7UGW5</accession>
<dbReference type="PANTHER" id="PTHR33835">
    <property type="entry name" value="YALI0C07656P"/>
    <property type="match status" value="1"/>
</dbReference>
<evidence type="ECO:0000313" key="1">
    <source>
        <dbReference type="EMBL" id="KAJ8605229.1"/>
    </source>
</evidence>